<evidence type="ECO:0000313" key="1">
    <source>
        <dbReference type="EMBL" id="SMQ45081.1"/>
    </source>
</evidence>
<dbReference type="AlphaFoldDB" id="A0A1X7RCY1"/>
<evidence type="ECO:0000313" key="2">
    <source>
        <dbReference type="Proteomes" id="UP000215127"/>
    </source>
</evidence>
<dbReference type="Proteomes" id="UP000215127">
    <property type="component" value="Chromosome 1"/>
</dbReference>
<reference evidence="1 2" key="1">
    <citation type="submission" date="2016-06" db="EMBL/GenBank/DDBJ databases">
        <authorList>
            <person name="Kjaerup R.B."/>
            <person name="Dalgaard T.S."/>
            <person name="Juul-Madsen H.R."/>
        </authorList>
    </citation>
    <scope>NUCLEOTIDE SEQUENCE [LARGE SCALE GENOMIC DNA]</scope>
</reference>
<organism evidence="1 2">
    <name type="scientific">Zymoseptoria tritici (strain ST99CH_3D7)</name>
    <dbReference type="NCBI Taxonomy" id="1276538"/>
    <lineage>
        <taxon>Eukaryota</taxon>
        <taxon>Fungi</taxon>
        <taxon>Dikarya</taxon>
        <taxon>Ascomycota</taxon>
        <taxon>Pezizomycotina</taxon>
        <taxon>Dothideomycetes</taxon>
        <taxon>Dothideomycetidae</taxon>
        <taxon>Mycosphaerellales</taxon>
        <taxon>Mycosphaerellaceae</taxon>
        <taxon>Zymoseptoria</taxon>
    </lineage>
</organism>
<sequence>MHQSRDHLEHLHSGVQSRGPLTAGLCVPAMVYPCLVRVLSEWRSQILVDWLLDRAFLSHFWLVVSDVGVKCHVGGRRQLLWQRACGGLIKIRMRFLGVWSEKRAL</sequence>
<name>A0A1X7RCY1_ZYMT9</name>
<protein>
    <submittedName>
        <fullName evidence="1">Uncharacterized protein</fullName>
    </submittedName>
</protein>
<proteinExistence type="predicted"/>
<keyword evidence="2" id="KW-1185">Reference proteome</keyword>
<accession>A0A1X7RCY1</accession>
<gene>
    <name evidence="1" type="ORF">ZT3D7_G225</name>
</gene>
<dbReference type="EMBL" id="LT853692">
    <property type="protein sequence ID" value="SMQ45081.1"/>
    <property type="molecule type" value="Genomic_DNA"/>
</dbReference>